<dbReference type="AlphaFoldDB" id="A0A9D2ID76"/>
<dbReference type="FunFam" id="3.40.50.300:FF:000221">
    <property type="entry name" value="Multidrug ABC transporter ATP-binding protein"/>
    <property type="match status" value="1"/>
</dbReference>
<keyword evidence="2" id="KW-0813">Transport</keyword>
<dbReference type="PROSITE" id="PS50929">
    <property type="entry name" value="ABC_TM1F"/>
    <property type="match status" value="1"/>
</dbReference>
<feature type="transmembrane region" description="Helical" evidence="9">
    <location>
        <begin position="179"/>
        <end position="196"/>
    </location>
</feature>
<name>A0A9D2ID76_9FIRM</name>
<keyword evidence="6 12" id="KW-0067">ATP-binding</keyword>
<dbReference type="SMART" id="SM00382">
    <property type="entry name" value="AAA"/>
    <property type="match status" value="1"/>
</dbReference>
<evidence type="ECO:0000313" key="12">
    <source>
        <dbReference type="EMBL" id="HIZ03855.1"/>
    </source>
</evidence>
<dbReference type="Pfam" id="PF00005">
    <property type="entry name" value="ABC_tran"/>
    <property type="match status" value="1"/>
</dbReference>
<evidence type="ECO:0000313" key="13">
    <source>
        <dbReference type="Proteomes" id="UP000824132"/>
    </source>
</evidence>
<feature type="transmembrane region" description="Helical" evidence="9">
    <location>
        <begin position="58"/>
        <end position="78"/>
    </location>
</feature>
<evidence type="ECO:0000256" key="5">
    <source>
        <dbReference type="ARBA" id="ARBA00022741"/>
    </source>
</evidence>
<proteinExistence type="predicted"/>
<reference evidence="12" key="2">
    <citation type="submission" date="2021-04" db="EMBL/GenBank/DDBJ databases">
        <authorList>
            <person name="Gilroy R."/>
        </authorList>
    </citation>
    <scope>NUCLEOTIDE SEQUENCE</scope>
    <source>
        <strain evidence="12">CHK187-5294</strain>
    </source>
</reference>
<dbReference type="EMBL" id="DXCL01000034">
    <property type="protein sequence ID" value="HIZ03855.1"/>
    <property type="molecule type" value="Genomic_DNA"/>
</dbReference>
<evidence type="ECO:0000259" key="11">
    <source>
        <dbReference type="PROSITE" id="PS50929"/>
    </source>
</evidence>
<dbReference type="InterPro" id="IPR036640">
    <property type="entry name" value="ABC1_TM_sf"/>
</dbReference>
<dbReference type="InterPro" id="IPR011527">
    <property type="entry name" value="ABC1_TM_dom"/>
</dbReference>
<comment type="caution">
    <text evidence="12">The sequence shown here is derived from an EMBL/GenBank/DDBJ whole genome shotgun (WGS) entry which is preliminary data.</text>
</comment>
<protein>
    <submittedName>
        <fullName evidence="12">ABC transporter ATP-binding protein/permease</fullName>
    </submittedName>
</protein>
<evidence type="ECO:0000256" key="2">
    <source>
        <dbReference type="ARBA" id="ARBA00022448"/>
    </source>
</evidence>
<feature type="transmembrane region" description="Helical" evidence="9">
    <location>
        <begin position="288"/>
        <end position="309"/>
    </location>
</feature>
<evidence type="ECO:0000256" key="8">
    <source>
        <dbReference type="ARBA" id="ARBA00023136"/>
    </source>
</evidence>
<dbReference type="GO" id="GO:0140359">
    <property type="term" value="F:ABC-type transporter activity"/>
    <property type="evidence" value="ECO:0007669"/>
    <property type="project" value="InterPro"/>
</dbReference>
<dbReference type="InterPro" id="IPR039421">
    <property type="entry name" value="Type_1_exporter"/>
</dbReference>
<dbReference type="GO" id="GO:0016887">
    <property type="term" value="F:ATP hydrolysis activity"/>
    <property type="evidence" value="ECO:0007669"/>
    <property type="project" value="InterPro"/>
</dbReference>
<reference evidence="12" key="1">
    <citation type="journal article" date="2021" name="PeerJ">
        <title>Extensive microbial diversity within the chicken gut microbiome revealed by metagenomics and culture.</title>
        <authorList>
            <person name="Gilroy R."/>
            <person name="Ravi A."/>
            <person name="Getino M."/>
            <person name="Pursley I."/>
            <person name="Horton D.L."/>
            <person name="Alikhan N.F."/>
            <person name="Baker D."/>
            <person name="Gharbi K."/>
            <person name="Hall N."/>
            <person name="Watson M."/>
            <person name="Adriaenssens E.M."/>
            <person name="Foster-Nyarko E."/>
            <person name="Jarju S."/>
            <person name="Secka A."/>
            <person name="Antonio M."/>
            <person name="Oren A."/>
            <person name="Chaudhuri R.R."/>
            <person name="La Ragione R."/>
            <person name="Hildebrand F."/>
            <person name="Pallen M.J."/>
        </authorList>
    </citation>
    <scope>NUCLEOTIDE SEQUENCE</scope>
    <source>
        <strain evidence="12">CHK187-5294</strain>
    </source>
</reference>
<comment type="subcellular location">
    <subcellularLocation>
        <location evidence="1">Cell membrane</location>
        <topology evidence="1">Multi-pass membrane protein</topology>
    </subcellularLocation>
</comment>
<dbReference type="PANTHER" id="PTHR24221:SF654">
    <property type="entry name" value="ATP-BINDING CASSETTE SUB-FAMILY B MEMBER 6"/>
    <property type="match status" value="1"/>
</dbReference>
<feature type="domain" description="ABC transporter" evidence="10">
    <location>
        <begin position="377"/>
        <end position="612"/>
    </location>
</feature>
<organism evidence="12 13">
    <name type="scientific">Candidatus Borkfalkia avistercoris</name>
    <dbReference type="NCBI Taxonomy" id="2838504"/>
    <lineage>
        <taxon>Bacteria</taxon>
        <taxon>Bacillati</taxon>
        <taxon>Bacillota</taxon>
        <taxon>Clostridia</taxon>
        <taxon>Christensenellales</taxon>
        <taxon>Christensenellaceae</taxon>
        <taxon>Candidatus Borkfalkia</taxon>
    </lineage>
</organism>
<keyword evidence="8 9" id="KW-0472">Membrane</keyword>
<dbReference type="InterPro" id="IPR003593">
    <property type="entry name" value="AAA+_ATPase"/>
</dbReference>
<dbReference type="SUPFAM" id="SSF90123">
    <property type="entry name" value="ABC transporter transmembrane region"/>
    <property type="match status" value="1"/>
</dbReference>
<feature type="domain" description="ABC transmembrane type-1" evidence="11">
    <location>
        <begin position="74"/>
        <end position="343"/>
    </location>
</feature>
<evidence type="ECO:0000256" key="4">
    <source>
        <dbReference type="ARBA" id="ARBA00022692"/>
    </source>
</evidence>
<sequence>MDAANPQQTKKYKRSDNVIPDFEHLFDEDASAPRGKKKRRGVGLLYYRRLLQKNRGGFFLSLFMFVLKNLPVWVMPIITSNIIDLASGEMSDGTVRSLIINAVVLVVVLLQNIPTHVIYSRITDKMLRRTGAGMRGTVIRKLQHLSITYHKEIETGRLQSKFLKDIENVDALNTNMIKVLIPNIIVALVSIGISVYNSRLVTVFFLVIIPANVLLTQLFLKGMRKRNHQYRVENEAVSAKFTNMLGMLPVTKAHGLENEEIAECDKNIRELTAKGLAVDRTNSYFGSALWVVANLLNGACLVFCAVFALKGLISPGDIVLYQSMFASINGAVQTIVNVLPTFAVGFEAVNSLSEILLSKDVEDSAGKQKLASLEGSVVFDHVSYKYPNGTAYVVEDFSLNVHKGECIAVVGASGSGKSTLMNLIIGFLKPTSGTLYIDGNDITGLSLSDYRHFISVVPQNSILFSGTIRENIVYGQEKVDEKAVERAAEMANLNEFVKDLPDGLDTFIGEQGGKLSGGQKQRVTIARALIRDPKILILDEATSALDNISEYQVQKAISGLIKGRTTFIVAHRLSTIRDADRIVVMDAGKCVEVGTYEELMEKKGKFYELKNLNDMNYKIAEESLGESGG</sequence>
<accession>A0A9D2ID76</accession>
<evidence type="ECO:0000256" key="7">
    <source>
        <dbReference type="ARBA" id="ARBA00022989"/>
    </source>
</evidence>
<gene>
    <name evidence="12" type="ORF">H9727_06165</name>
</gene>
<dbReference type="PROSITE" id="PS50893">
    <property type="entry name" value="ABC_TRANSPORTER_2"/>
    <property type="match status" value="1"/>
</dbReference>
<keyword evidence="3" id="KW-1003">Cell membrane</keyword>
<dbReference type="InterPro" id="IPR027417">
    <property type="entry name" value="P-loop_NTPase"/>
</dbReference>
<dbReference type="SUPFAM" id="SSF52540">
    <property type="entry name" value="P-loop containing nucleoside triphosphate hydrolases"/>
    <property type="match status" value="1"/>
</dbReference>
<dbReference type="GO" id="GO:0034040">
    <property type="term" value="F:ATPase-coupled lipid transmembrane transporter activity"/>
    <property type="evidence" value="ECO:0007669"/>
    <property type="project" value="TreeGrafter"/>
</dbReference>
<dbReference type="InterPro" id="IPR003439">
    <property type="entry name" value="ABC_transporter-like_ATP-bd"/>
</dbReference>
<dbReference type="InterPro" id="IPR017871">
    <property type="entry name" value="ABC_transporter-like_CS"/>
</dbReference>
<keyword evidence="7 9" id="KW-1133">Transmembrane helix</keyword>
<dbReference type="CDD" id="cd07346">
    <property type="entry name" value="ABC_6TM_exporters"/>
    <property type="match status" value="1"/>
</dbReference>
<evidence type="ECO:0000256" key="6">
    <source>
        <dbReference type="ARBA" id="ARBA00022840"/>
    </source>
</evidence>
<dbReference type="Pfam" id="PF00664">
    <property type="entry name" value="ABC_membrane"/>
    <property type="match status" value="1"/>
</dbReference>
<feature type="transmembrane region" description="Helical" evidence="9">
    <location>
        <begin position="98"/>
        <end position="119"/>
    </location>
</feature>
<dbReference type="Gene3D" id="3.40.50.300">
    <property type="entry name" value="P-loop containing nucleotide triphosphate hydrolases"/>
    <property type="match status" value="1"/>
</dbReference>
<evidence type="ECO:0000256" key="3">
    <source>
        <dbReference type="ARBA" id="ARBA00022475"/>
    </source>
</evidence>
<evidence type="ECO:0000256" key="9">
    <source>
        <dbReference type="SAM" id="Phobius"/>
    </source>
</evidence>
<dbReference type="GO" id="GO:0005524">
    <property type="term" value="F:ATP binding"/>
    <property type="evidence" value="ECO:0007669"/>
    <property type="project" value="UniProtKB-KW"/>
</dbReference>
<keyword evidence="5" id="KW-0547">Nucleotide-binding</keyword>
<evidence type="ECO:0000259" key="10">
    <source>
        <dbReference type="PROSITE" id="PS50893"/>
    </source>
</evidence>
<evidence type="ECO:0000256" key="1">
    <source>
        <dbReference type="ARBA" id="ARBA00004651"/>
    </source>
</evidence>
<dbReference type="PANTHER" id="PTHR24221">
    <property type="entry name" value="ATP-BINDING CASSETTE SUB-FAMILY B"/>
    <property type="match status" value="1"/>
</dbReference>
<dbReference type="Gene3D" id="1.20.1560.10">
    <property type="entry name" value="ABC transporter type 1, transmembrane domain"/>
    <property type="match status" value="1"/>
</dbReference>
<dbReference type="Proteomes" id="UP000824132">
    <property type="component" value="Unassembled WGS sequence"/>
</dbReference>
<dbReference type="GO" id="GO:0005886">
    <property type="term" value="C:plasma membrane"/>
    <property type="evidence" value="ECO:0007669"/>
    <property type="project" value="UniProtKB-SubCell"/>
</dbReference>
<feature type="transmembrane region" description="Helical" evidence="9">
    <location>
        <begin position="202"/>
        <end position="220"/>
    </location>
</feature>
<keyword evidence="4 9" id="KW-0812">Transmembrane</keyword>
<dbReference type="PROSITE" id="PS00211">
    <property type="entry name" value="ABC_TRANSPORTER_1"/>
    <property type="match status" value="1"/>
</dbReference>